<reference evidence="3 4" key="1">
    <citation type="submission" date="2024-02" db="EMBL/GenBank/DDBJ databases">
        <title>A novel Wenzhouxiangellaceae bacterium, isolated from coastal sediments.</title>
        <authorList>
            <person name="Du Z.-J."/>
            <person name="Ye Y.-Q."/>
            <person name="Zhang X.-Y."/>
        </authorList>
    </citation>
    <scope>NUCLEOTIDE SEQUENCE [LARGE SCALE GENOMIC DNA]</scope>
    <source>
        <strain evidence="3 4">CH-27</strain>
    </source>
</reference>
<keyword evidence="4" id="KW-1185">Reference proteome</keyword>
<protein>
    <submittedName>
        <fullName evidence="3">FAD-dependent oxidoreductase</fullName>
    </submittedName>
</protein>
<dbReference type="RefSeq" id="WP_354695455.1">
    <property type="nucleotide sequence ID" value="NZ_JAZHOG010000006.1"/>
</dbReference>
<dbReference type="EMBL" id="JAZHOG010000006">
    <property type="protein sequence ID" value="MEJ8568135.1"/>
    <property type="molecule type" value="Genomic_DNA"/>
</dbReference>
<evidence type="ECO:0000313" key="4">
    <source>
        <dbReference type="Proteomes" id="UP001359886"/>
    </source>
</evidence>
<dbReference type="PANTHER" id="PTHR13847:SF289">
    <property type="entry name" value="GLYCINE OXIDASE"/>
    <property type="match status" value="1"/>
</dbReference>
<sequence length="420" mass="46088">MSREKPRCIVIGAGIVGASCAWHLTRRGADVTVVDPEQPGQATSYGNAGCLSTSSIFPFSYPGVIRQVPGWLLDPLGPMRIRWQHFPQLLPWFWRFWRAGTRQRVNAVAAAQHRLMATVLEDYDQILQATGAGGLRESRGMILLYGSEAEYEGDRWHYDLRDRFGLAWQRLSAGELAEREPAIRLGQGVAVFDPAWQHLTSPADVTRTIAEAAFAGGAHWVNEKVRRVTDDGDGVTAILSDGRRLGGDRLVLAAGPWSNTLLGPLGARVPLTPKRGYHSMLLRPSVQLHQPVMQFSEYVMMTPMRDGLRVAGTAEFARLDAAPDYRRAKALLQHAQRFLPGLEGEAVTEWMGQRPMMPDSLPVIGPLPGHPRVLCALGHGHYGLTQGPTTGRIIADLAFGDAPHLDIEPYSAARFSGARG</sequence>
<comment type="caution">
    <text evidence="3">The sequence shown here is derived from an EMBL/GenBank/DDBJ whole genome shotgun (WGS) entry which is preliminary data.</text>
</comment>
<dbReference type="Pfam" id="PF01266">
    <property type="entry name" value="DAO"/>
    <property type="match status" value="1"/>
</dbReference>
<dbReference type="PROSITE" id="PS51257">
    <property type="entry name" value="PROKAR_LIPOPROTEIN"/>
    <property type="match status" value="1"/>
</dbReference>
<evidence type="ECO:0000259" key="2">
    <source>
        <dbReference type="Pfam" id="PF01266"/>
    </source>
</evidence>
<name>A0AAW9R9D8_9GAMM</name>
<dbReference type="SUPFAM" id="SSF51905">
    <property type="entry name" value="FAD/NAD(P)-binding domain"/>
    <property type="match status" value="1"/>
</dbReference>
<gene>
    <name evidence="3" type="ORF">V3330_10900</name>
</gene>
<dbReference type="Gene3D" id="3.50.50.60">
    <property type="entry name" value="FAD/NAD(P)-binding domain"/>
    <property type="match status" value="2"/>
</dbReference>
<dbReference type="SUPFAM" id="SSF54373">
    <property type="entry name" value="FAD-linked reductases, C-terminal domain"/>
    <property type="match status" value="1"/>
</dbReference>
<feature type="domain" description="FAD dependent oxidoreductase" evidence="2">
    <location>
        <begin position="8"/>
        <end position="397"/>
    </location>
</feature>
<evidence type="ECO:0000256" key="1">
    <source>
        <dbReference type="ARBA" id="ARBA00023002"/>
    </source>
</evidence>
<organism evidence="3 4">
    <name type="scientific">Elongatibacter sediminis</name>
    <dbReference type="NCBI Taxonomy" id="3119006"/>
    <lineage>
        <taxon>Bacteria</taxon>
        <taxon>Pseudomonadati</taxon>
        <taxon>Pseudomonadota</taxon>
        <taxon>Gammaproteobacteria</taxon>
        <taxon>Chromatiales</taxon>
        <taxon>Wenzhouxiangellaceae</taxon>
        <taxon>Elongatibacter</taxon>
    </lineage>
</organism>
<dbReference type="InterPro" id="IPR006076">
    <property type="entry name" value="FAD-dep_OxRdtase"/>
</dbReference>
<dbReference type="PANTHER" id="PTHR13847">
    <property type="entry name" value="SARCOSINE DEHYDROGENASE-RELATED"/>
    <property type="match status" value="1"/>
</dbReference>
<dbReference type="InterPro" id="IPR036188">
    <property type="entry name" value="FAD/NAD-bd_sf"/>
</dbReference>
<dbReference type="GO" id="GO:0005737">
    <property type="term" value="C:cytoplasm"/>
    <property type="evidence" value="ECO:0007669"/>
    <property type="project" value="TreeGrafter"/>
</dbReference>
<dbReference type="GO" id="GO:0016491">
    <property type="term" value="F:oxidoreductase activity"/>
    <property type="evidence" value="ECO:0007669"/>
    <property type="project" value="UniProtKB-KW"/>
</dbReference>
<proteinExistence type="predicted"/>
<dbReference type="AlphaFoldDB" id="A0AAW9R9D8"/>
<evidence type="ECO:0000313" key="3">
    <source>
        <dbReference type="EMBL" id="MEJ8568135.1"/>
    </source>
</evidence>
<accession>A0AAW9R9D8</accession>
<keyword evidence="1" id="KW-0560">Oxidoreductase</keyword>
<dbReference type="Proteomes" id="UP001359886">
    <property type="component" value="Unassembled WGS sequence"/>
</dbReference>
<dbReference type="Gene3D" id="3.30.9.10">
    <property type="entry name" value="D-Amino Acid Oxidase, subunit A, domain 2"/>
    <property type="match status" value="1"/>
</dbReference>